<proteinExistence type="predicted"/>
<dbReference type="AlphaFoldDB" id="A0A521F7E8"/>
<dbReference type="EMBL" id="FXTI01000014">
    <property type="protein sequence ID" value="SMO92125.1"/>
    <property type="molecule type" value="Genomic_DNA"/>
</dbReference>
<sequence>MKKFPVVSSITGKEYLVKIKDLESGFRLVSCGAGEISLLEPKKVIGIPVFVEVAGRWFEKYGDDAFDGGFVREAEYLVRDYEDDLRKEEDRKHNEELGQKEFDEWDGVVR</sequence>
<evidence type="ECO:0000256" key="1">
    <source>
        <dbReference type="SAM" id="MobiDB-lite"/>
    </source>
</evidence>
<evidence type="ECO:0000313" key="3">
    <source>
        <dbReference type="Proteomes" id="UP000315636"/>
    </source>
</evidence>
<feature type="region of interest" description="Disordered" evidence="1">
    <location>
        <begin position="89"/>
        <end position="110"/>
    </location>
</feature>
<reference evidence="2 3" key="1">
    <citation type="submission" date="2017-05" db="EMBL/GenBank/DDBJ databases">
        <authorList>
            <person name="Varghese N."/>
            <person name="Submissions S."/>
        </authorList>
    </citation>
    <scope>NUCLEOTIDE SEQUENCE [LARGE SCALE GENOMIC DNA]</scope>
    <source>
        <strain evidence="2 3">DSM 45474</strain>
    </source>
</reference>
<gene>
    <name evidence="2" type="ORF">SAMN06264849_11429</name>
</gene>
<evidence type="ECO:0000313" key="2">
    <source>
        <dbReference type="EMBL" id="SMO92125.1"/>
    </source>
</evidence>
<protein>
    <submittedName>
        <fullName evidence="2">Uncharacterized protein</fullName>
    </submittedName>
</protein>
<keyword evidence="3" id="KW-1185">Reference proteome</keyword>
<name>A0A521F7E8_9BACL</name>
<organism evidence="2 3">
    <name type="scientific">Melghirimyces algeriensis</name>
    <dbReference type="NCBI Taxonomy" id="910412"/>
    <lineage>
        <taxon>Bacteria</taxon>
        <taxon>Bacillati</taxon>
        <taxon>Bacillota</taxon>
        <taxon>Bacilli</taxon>
        <taxon>Bacillales</taxon>
        <taxon>Thermoactinomycetaceae</taxon>
        <taxon>Melghirimyces</taxon>
    </lineage>
</organism>
<dbReference type="Proteomes" id="UP000315636">
    <property type="component" value="Unassembled WGS sequence"/>
</dbReference>
<accession>A0A521F7E8</accession>